<dbReference type="Proteomes" id="UP000800035">
    <property type="component" value="Unassembled WGS sequence"/>
</dbReference>
<gene>
    <name evidence="2" type="ORF">CC80DRAFT_531721</name>
</gene>
<organism evidence="2 3">
    <name type="scientific">Byssothecium circinans</name>
    <dbReference type="NCBI Taxonomy" id="147558"/>
    <lineage>
        <taxon>Eukaryota</taxon>
        <taxon>Fungi</taxon>
        <taxon>Dikarya</taxon>
        <taxon>Ascomycota</taxon>
        <taxon>Pezizomycotina</taxon>
        <taxon>Dothideomycetes</taxon>
        <taxon>Pleosporomycetidae</taxon>
        <taxon>Pleosporales</taxon>
        <taxon>Massarineae</taxon>
        <taxon>Massarinaceae</taxon>
        <taxon>Byssothecium</taxon>
    </lineage>
</organism>
<evidence type="ECO:0000313" key="3">
    <source>
        <dbReference type="Proteomes" id="UP000800035"/>
    </source>
</evidence>
<dbReference type="AlphaFoldDB" id="A0A6A5UE09"/>
<sequence length="153" mass="17417">MPPLRSLITNAKVIPILSAQLTILPPTFPNYVPPKRNPQNTANTPHSPKYRQNRSYPSHPIRATAKIASMHPPQILQQMQQLQSQANMEENSLDSRIEERDVQLLSHYATPLSKTEIKPLLYYPHNSPLFALSHQFPTKVTPAPIEKLRKETV</sequence>
<evidence type="ECO:0000313" key="2">
    <source>
        <dbReference type="EMBL" id="KAF1961962.1"/>
    </source>
</evidence>
<dbReference type="EMBL" id="ML976980">
    <property type="protein sequence ID" value="KAF1961962.1"/>
    <property type="molecule type" value="Genomic_DNA"/>
</dbReference>
<evidence type="ECO:0000256" key="1">
    <source>
        <dbReference type="SAM" id="MobiDB-lite"/>
    </source>
</evidence>
<keyword evidence="3" id="KW-1185">Reference proteome</keyword>
<feature type="region of interest" description="Disordered" evidence="1">
    <location>
        <begin position="29"/>
        <end position="59"/>
    </location>
</feature>
<feature type="compositionally biased region" description="Polar residues" evidence="1">
    <location>
        <begin position="37"/>
        <end position="46"/>
    </location>
</feature>
<name>A0A6A5UE09_9PLEO</name>
<proteinExistence type="predicted"/>
<accession>A0A6A5UE09</accession>
<reference evidence="2" key="1">
    <citation type="journal article" date="2020" name="Stud. Mycol.">
        <title>101 Dothideomycetes genomes: a test case for predicting lifestyles and emergence of pathogens.</title>
        <authorList>
            <person name="Haridas S."/>
            <person name="Albert R."/>
            <person name="Binder M."/>
            <person name="Bloem J."/>
            <person name="Labutti K."/>
            <person name="Salamov A."/>
            <person name="Andreopoulos B."/>
            <person name="Baker S."/>
            <person name="Barry K."/>
            <person name="Bills G."/>
            <person name="Bluhm B."/>
            <person name="Cannon C."/>
            <person name="Castanera R."/>
            <person name="Culley D."/>
            <person name="Daum C."/>
            <person name="Ezra D."/>
            <person name="Gonzalez J."/>
            <person name="Henrissat B."/>
            <person name="Kuo A."/>
            <person name="Liang C."/>
            <person name="Lipzen A."/>
            <person name="Lutzoni F."/>
            <person name="Magnuson J."/>
            <person name="Mondo S."/>
            <person name="Nolan M."/>
            <person name="Ohm R."/>
            <person name="Pangilinan J."/>
            <person name="Park H.-J."/>
            <person name="Ramirez L."/>
            <person name="Alfaro M."/>
            <person name="Sun H."/>
            <person name="Tritt A."/>
            <person name="Yoshinaga Y."/>
            <person name="Zwiers L.-H."/>
            <person name="Turgeon B."/>
            <person name="Goodwin S."/>
            <person name="Spatafora J."/>
            <person name="Crous P."/>
            <person name="Grigoriev I."/>
        </authorList>
    </citation>
    <scope>NUCLEOTIDE SEQUENCE</scope>
    <source>
        <strain evidence="2">CBS 675.92</strain>
    </source>
</reference>
<protein>
    <submittedName>
        <fullName evidence="2">Uncharacterized protein</fullName>
    </submittedName>
</protein>